<dbReference type="PRINTS" id="PR00081">
    <property type="entry name" value="GDHRDH"/>
</dbReference>
<gene>
    <name evidence="1" type="ORF">RM574_23270</name>
</gene>
<dbReference type="Gene3D" id="3.40.50.720">
    <property type="entry name" value="NAD(P)-binding Rossmann-like Domain"/>
    <property type="match status" value="1"/>
</dbReference>
<sequence>MASAVVVGAGPGIGASVAARLAREGLAVTVVARSPGTLRDVTERIGRGGGTVRGLIADSTDEKALRAALDTAASADGPVELLVYNAALIRPDAPGELDARGQLDAWAVNVVGALTAAAHVAPGMAARGRGTILVTGGMPEPEPEYVSLSLGKAGVRTLVGLLHGAYGAAGVHVASVTVPGAVAPGGENDPEEIAAHYWRLHTQPREQWQHELVHGADPTA</sequence>
<dbReference type="PANTHER" id="PTHR43431">
    <property type="entry name" value="OXIDOREDUCTASE, SHORT CHAIN DEHYDROGENASE/REDUCTASE FAMILY (AFU_ORTHOLOGUE AFUA_5G14000)"/>
    <property type="match status" value="1"/>
</dbReference>
<evidence type="ECO:0000313" key="2">
    <source>
        <dbReference type="Proteomes" id="UP001183607"/>
    </source>
</evidence>
<comment type="caution">
    <text evidence="1">The sequence shown here is derived from an EMBL/GenBank/DDBJ whole genome shotgun (WGS) entry which is preliminary data.</text>
</comment>
<protein>
    <submittedName>
        <fullName evidence="1">SDR family NAD(P)-dependent oxidoreductase</fullName>
    </submittedName>
</protein>
<dbReference type="InterPro" id="IPR036291">
    <property type="entry name" value="NAD(P)-bd_dom_sf"/>
</dbReference>
<organism evidence="1 2">
    <name type="scientific">Streptomyces evansiae</name>
    <dbReference type="NCBI Taxonomy" id="3075535"/>
    <lineage>
        <taxon>Bacteria</taxon>
        <taxon>Bacillati</taxon>
        <taxon>Actinomycetota</taxon>
        <taxon>Actinomycetes</taxon>
        <taxon>Kitasatosporales</taxon>
        <taxon>Streptomycetaceae</taxon>
        <taxon>Streptomyces</taxon>
    </lineage>
</organism>
<dbReference type="Proteomes" id="UP001183607">
    <property type="component" value="Unassembled WGS sequence"/>
</dbReference>
<dbReference type="InterPro" id="IPR002347">
    <property type="entry name" value="SDR_fam"/>
</dbReference>
<dbReference type="SUPFAM" id="SSF51735">
    <property type="entry name" value="NAD(P)-binding Rossmann-fold domains"/>
    <property type="match status" value="1"/>
</dbReference>
<dbReference type="PANTHER" id="PTHR43431:SF1">
    <property type="entry name" value="OS08G0476300 PROTEIN"/>
    <property type="match status" value="1"/>
</dbReference>
<evidence type="ECO:0000313" key="1">
    <source>
        <dbReference type="EMBL" id="MDT0418409.1"/>
    </source>
</evidence>
<name>A0ABD5EAH3_9ACTN</name>
<accession>A0ABD5EAH3</accession>
<dbReference type="Pfam" id="PF00106">
    <property type="entry name" value="adh_short"/>
    <property type="match status" value="1"/>
</dbReference>
<proteinExistence type="predicted"/>
<reference evidence="2" key="1">
    <citation type="submission" date="2023-07" db="EMBL/GenBank/DDBJ databases">
        <title>30 novel species of actinomycetes from the DSMZ collection.</title>
        <authorList>
            <person name="Nouioui I."/>
        </authorList>
    </citation>
    <scope>NUCLEOTIDE SEQUENCE [LARGE SCALE GENOMIC DNA]</scope>
    <source>
        <strain evidence="2">DSM 41982</strain>
    </source>
</reference>
<dbReference type="AlphaFoldDB" id="A0ABD5EAH3"/>
<dbReference type="RefSeq" id="WP_093854100.1">
    <property type="nucleotide sequence ID" value="NZ_JAVRER010000044.1"/>
</dbReference>
<dbReference type="EMBL" id="JAVRER010000044">
    <property type="protein sequence ID" value="MDT0418409.1"/>
    <property type="molecule type" value="Genomic_DNA"/>
</dbReference>